<dbReference type="Proteomes" id="UP001234880">
    <property type="component" value="Unassembled WGS sequence"/>
</dbReference>
<sequence length="177" mass="19085">MTIPASSGIGYLCYDIGRKMGGSYTEYLRKRDKGGKKQKVGEALFHQHYREVQQFSVLFSVVNSEVIDKAGRRTDILVSSGAVQSNIECKIEEDDASENALRQYITQPPNIRTPTLASPSCPLSVKPSTPKAPSTASRASGSNLFSVPASPKPCLVVIIRIPGGCENPNLMRTGPAS</sequence>
<dbReference type="EMBL" id="JAURUE010000003">
    <property type="protein sequence ID" value="MDP9616415.1"/>
    <property type="molecule type" value="Genomic_DNA"/>
</dbReference>
<keyword evidence="3" id="KW-1185">Reference proteome</keyword>
<evidence type="ECO:0000313" key="3">
    <source>
        <dbReference type="Proteomes" id="UP001234880"/>
    </source>
</evidence>
<proteinExistence type="predicted"/>
<dbReference type="RefSeq" id="WP_307112390.1">
    <property type="nucleotide sequence ID" value="NZ_JAURUE010000003.1"/>
</dbReference>
<feature type="compositionally biased region" description="Polar residues" evidence="1">
    <location>
        <begin position="131"/>
        <end position="143"/>
    </location>
</feature>
<evidence type="ECO:0000313" key="2">
    <source>
        <dbReference type="EMBL" id="MDP9616415.1"/>
    </source>
</evidence>
<organism evidence="2 3">
    <name type="scientific">Streptomyces demainii</name>
    <dbReference type="NCBI Taxonomy" id="588122"/>
    <lineage>
        <taxon>Bacteria</taxon>
        <taxon>Bacillati</taxon>
        <taxon>Actinomycetota</taxon>
        <taxon>Actinomycetes</taxon>
        <taxon>Kitasatosporales</taxon>
        <taxon>Streptomycetaceae</taxon>
        <taxon>Streptomyces</taxon>
    </lineage>
</organism>
<feature type="compositionally biased region" description="Polar residues" evidence="1">
    <location>
        <begin position="108"/>
        <end position="118"/>
    </location>
</feature>
<gene>
    <name evidence="2" type="ORF">JOF35_008773</name>
</gene>
<name>A0ABT9L7Z7_9ACTN</name>
<reference evidence="2 3" key="1">
    <citation type="submission" date="2023-07" db="EMBL/GenBank/DDBJ databases">
        <title>Sequencing the genomes of 1000 actinobacteria strains.</title>
        <authorList>
            <person name="Klenk H.-P."/>
        </authorList>
    </citation>
    <scope>NUCLEOTIDE SEQUENCE [LARGE SCALE GENOMIC DNA]</scope>
    <source>
        <strain evidence="2 3">DSM 41600</strain>
    </source>
</reference>
<feature type="region of interest" description="Disordered" evidence="1">
    <location>
        <begin position="108"/>
        <end position="143"/>
    </location>
</feature>
<accession>A0ABT9L7Z7</accession>
<evidence type="ECO:0000256" key="1">
    <source>
        <dbReference type="SAM" id="MobiDB-lite"/>
    </source>
</evidence>
<comment type="caution">
    <text evidence="2">The sequence shown here is derived from an EMBL/GenBank/DDBJ whole genome shotgun (WGS) entry which is preliminary data.</text>
</comment>
<protein>
    <submittedName>
        <fullName evidence="2">Uncharacterized protein</fullName>
    </submittedName>
</protein>